<dbReference type="AlphaFoldDB" id="A0A4U5PJN7"/>
<organism evidence="1 2">
    <name type="scientific">Steinernema carpocapsae</name>
    <name type="common">Entomopathogenic nematode</name>
    <dbReference type="NCBI Taxonomy" id="34508"/>
    <lineage>
        <taxon>Eukaryota</taxon>
        <taxon>Metazoa</taxon>
        <taxon>Ecdysozoa</taxon>
        <taxon>Nematoda</taxon>
        <taxon>Chromadorea</taxon>
        <taxon>Rhabditida</taxon>
        <taxon>Tylenchina</taxon>
        <taxon>Panagrolaimomorpha</taxon>
        <taxon>Strongyloidoidea</taxon>
        <taxon>Steinernematidae</taxon>
        <taxon>Steinernema</taxon>
    </lineage>
</organism>
<evidence type="ECO:0000313" key="2">
    <source>
        <dbReference type="Proteomes" id="UP000298663"/>
    </source>
</evidence>
<sequence>MKLSLRELLPFFVFILAALTGSSFGFRHFDIWNERFPQITNILSAIQGCRILEIEDDFPDLPIVQKTNTLWCPKQVPLVLKKTVVNLITSGNPTGICCHVDTRSTDFAYQLIQAMNAQEGNEQCQLSLDGDRPLLNIYHDWDNGYIRDFGKGHFTFQKDLTVRPL</sequence>
<gene>
    <name evidence="1" type="ORF">L596_010792</name>
</gene>
<dbReference type="EMBL" id="AZBU02000002">
    <property type="protein sequence ID" value="TKR96830.1"/>
    <property type="molecule type" value="Genomic_DNA"/>
</dbReference>
<reference evidence="1 2" key="1">
    <citation type="journal article" date="2015" name="Genome Biol.">
        <title>Comparative genomics of Steinernema reveals deeply conserved gene regulatory networks.</title>
        <authorList>
            <person name="Dillman A.R."/>
            <person name="Macchietto M."/>
            <person name="Porter C.F."/>
            <person name="Rogers A."/>
            <person name="Williams B."/>
            <person name="Antoshechkin I."/>
            <person name="Lee M.M."/>
            <person name="Goodwin Z."/>
            <person name="Lu X."/>
            <person name="Lewis E.E."/>
            <person name="Goodrich-Blair H."/>
            <person name="Stock S.P."/>
            <person name="Adams B.J."/>
            <person name="Sternberg P.W."/>
            <person name="Mortazavi A."/>
        </authorList>
    </citation>
    <scope>NUCLEOTIDE SEQUENCE [LARGE SCALE GENOMIC DNA]</scope>
    <source>
        <strain evidence="1 2">ALL</strain>
    </source>
</reference>
<proteinExistence type="predicted"/>
<reference evidence="1 2" key="2">
    <citation type="journal article" date="2019" name="G3 (Bethesda)">
        <title>Hybrid Assembly of the Genome of the Entomopathogenic Nematode Steinernema carpocapsae Identifies the X-Chromosome.</title>
        <authorList>
            <person name="Serra L."/>
            <person name="Macchietto M."/>
            <person name="Macias-Munoz A."/>
            <person name="McGill C.J."/>
            <person name="Rodriguez I.M."/>
            <person name="Rodriguez B."/>
            <person name="Murad R."/>
            <person name="Mortazavi A."/>
        </authorList>
    </citation>
    <scope>NUCLEOTIDE SEQUENCE [LARGE SCALE GENOMIC DNA]</scope>
    <source>
        <strain evidence="1 2">ALL</strain>
    </source>
</reference>
<protein>
    <submittedName>
        <fullName evidence="1">Uncharacterized protein</fullName>
    </submittedName>
</protein>
<name>A0A4U5PJN7_STECR</name>
<comment type="caution">
    <text evidence="1">The sequence shown here is derived from an EMBL/GenBank/DDBJ whole genome shotgun (WGS) entry which is preliminary data.</text>
</comment>
<dbReference type="Proteomes" id="UP000298663">
    <property type="component" value="Unassembled WGS sequence"/>
</dbReference>
<keyword evidence="2" id="KW-1185">Reference proteome</keyword>
<evidence type="ECO:0000313" key="1">
    <source>
        <dbReference type="EMBL" id="TKR96830.1"/>
    </source>
</evidence>
<accession>A0A4U5PJN7</accession>